<organism evidence="2 4">
    <name type="scientific">Pandoraea fibrosis</name>
    <dbReference type="NCBI Taxonomy" id="1891094"/>
    <lineage>
        <taxon>Bacteria</taxon>
        <taxon>Pseudomonadati</taxon>
        <taxon>Pseudomonadota</taxon>
        <taxon>Betaproteobacteria</taxon>
        <taxon>Burkholderiales</taxon>
        <taxon>Burkholderiaceae</taxon>
        <taxon>Pandoraea</taxon>
    </lineage>
</organism>
<reference evidence="2 4" key="3">
    <citation type="submission" date="2019-08" db="EMBL/GenBank/DDBJ databases">
        <authorList>
            <person name="Peeters C."/>
        </authorList>
    </citation>
    <scope>NUCLEOTIDE SEQUENCE [LARGE SCALE GENOMIC DNA]</scope>
    <source>
        <strain evidence="2 4">LMG 31113</strain>
    </source>
</reference>
<evidence type="ECO:0000313" key="4">
    <source>
        <dbReference type="Proteomes" id="UP000382577"/>
    </source>
</evidence>
<reference evidence="1" key="2">
    <citation type="submission" date="2019-07" db="EMBL/GenBank/DDBJ databases">
        <title>Complete Genome Sequences of Clinical Pandoraea fibrosis Isolates.</title>
        <authorList>
            <person name="Pitt M.E."/>
            <person name="Nguyen S.H."/>
            <person name="Duarte T.P.S."/>
            <person name="Roddam L.F."/>
            <person name="Blaskovich M.A.T."/>
            <person name="Cooper M.A."/>
            <person name="Coin L.J.M."/>
        </authorList>
    </citation>
    <scope>NUCLEOTIDE SEQUENCE</scope>
    <source>
        <strain evidence="1">6399</strain>
    </source>
</reference>
<dbReference type="AlphaFoldDB" id="A0A5E4WPB3"/>
<dbReference type="EMBL" id="CP047385">
    <property type="protein sequence ID" value="QHF11211.1"/>
    <property type="molecule type" value="Genomic_DNA"/>
</dbReference>
<dbReference type="EMBL" id="CABPRW010000007">
    <property type="protein sequence ID" value="VVE26311.1"/>
    <property type="molecule type" value="Genomic_DNA"/>
</dbReference>
<protein>
    <submittedName>
        <fullName evidence="2">Uncharacterized protein</fullName>
    </submittedName>
</protein>
<proteinExistence type="predicted"/>
<name>A0A5E4WPB3_9BURK</name>
<keyword evidence="3" id="KW-1185">Reference proteome</keyword>
<evidence type="ECO:0000313" key="3">
    <source>
        <dbReference type="Proteomes" id="UP000035080"/>
    </source>
</evidence>
<dbReference type="Proteomes" id="UP000382577">
    <property type="component" value="Unassembled WGS sequence"/>
</dbReference>
<dbReference type="OrthoDB" id="1078940at2"/>
<gene>
    <name evidence="2" type="ORF">PFI31113_03373</name>
    <name evidence="1" type="ORF">PI93_000025</name>
</gene>
<dbReference type="Proteomes" id="UP000035080">
    <property type="component" value="Chromosome"/>
</dbReference>
<reference evidence="1 3" key="1">
    <citation type="journal article" date="2015" name="Genome Announc.">
        <title>Genome Sequences of Two Pandoraea pnomenusa Isolates Recovered 11 Months Apart from a Cystic Fibrosis Patient.</title>
        <authorList>
            <person name="Ee R."/>
            <person name="Ambrose M."/>
            <person name="Lazenby J."/>
            <person name="Williams P."/>
            <person name="Chan K.G."/>
            <person name="Roddam L."/>
        </authorList>
    </citation>
    <scope>NUCLEOTIDE SEQUENCE [LARGE SCALE GENOMIC DNA]</scope>
    <source>
        <strain evidence="1 3">6399</strain>
    </source>
</reference>
<accession>A0A5E4WPB3</accession>
<dbReference type="RefSeq" id="WP_039373234.1">
    <property type="nucleotide sequence ID" value="NZ_CABPRW010000007.1"/>
</dbReference>
<sequence length="548" mass="61994">MKIDTAWVEPPHSIGGLDHLGAQAPCVLIYGQLLPGITNVTDRARYYSFYPWLIWSLAKRFPYDEDETSFVERFRRADCLFTLIAEHHSQCTDKISERHGAAMVGRQKLVSAVQRALDGETLKLVRFTANDSEDRYFMNRMGGLSQYYAGTLTDLRMLHGGRKPWFQFTKEVGKPIAEAFNASVPSDLFWSILEEGEIADDDIRQLHAFCPCHLRSPESSERERLTDIYFDRLREYGEEGTQRKRSLAIIQRLIDNLTPDVEFSEYVFRAVMYGNALPDRPCWSIPADLASTRATWAIYVRNDLLSVAVQTIFSLVLNKLSPQIAGERYVCDTVEAFVKAFEESAVVEGFVADTNCATFGAWLSNIESTLPALEEWSAEGHEMPMAQNMVSSWGRESEAALFASAMRVLAILVIRDDFSRAPYEGLAITPQALRDYPINLDTFRRKAAEWREMSPSAVVSDVVAWCMNTHLRVSLRKLHRTNSATFRFRPSERGLQLTDGNIPAPSNTTPRFRQALQILMDIGAVVRNDDKRTLLSAEGKQLMEGVSA</sequence>
<evidence type="ECO:0000313" key="1">
    <source>
        <dbReference type="EMBL" id="QHF11211.1"/>
    </source>
</evidence>
<evidence type="ECO:0000313" key="2">
    <source>
        <dbReference type="EMBL" id="VVE26311.1"/>
    </source>
</evidence>